<dbReference type="GO" id="GO:0051604">
    <property type="term" value="P:protein maturation"/>
    <property type="evidence" value="ECO:0007669"/>
    <property type="project" value="TreeGrafter"/>
</dbReference>
<comment type="similarity">
    <text evidence="1">Belongs to the HupF/HypC family.</text>
</comment>
<dbReference type="AlphaFoldDB" id="Q478L9"/>
<dbReference type="PANTHER" id="PTHR35177">
    <property type="entry name" value="HYDROGENASE MATURATION FACTOR HYBG"/>
    <property type="match status" value="1"/>
</dbReference>
<protein>
    <submittedName>
        <fullName evidence="2">Hydrogenase expression/formation protein (HUPF/HYPC)</fullName>
    </submittedName>
</protein>
<dbReference type="SUPFAM" id="SSF159127">
    <property type="entry name" value="HupF/HypC-like"/>
    <property type="match status" value="1"/>
</dbReference>
<dbReference type="NCBIfam" id="TIGR00074">
    <property type="entry name" value="hypC_hupF"/>
    <property type="match status" value="1"/>
</dbReference>
<organism evidence="2">
    <name type="scientific">Dechloromonas aromatica (strain RCB)</name>
    <dbReference type="NCBI Taxonomy" id="159087"/>
    <lineage>
        <taxon>Bacteria</taxon>
        <taxon>Pseudomonadati</taxon>
        <taxon>Pseudomonadota</taxon>
        <taxon>Betaproteobacteria</taxon>
        <taxon>Rhodocyclales</taxon>
        <taxon>Azonexaceae</taxon>
        <taxon>Dechloromonas</taxon>
    </lineage>
</organism>
<dbReference type="HOGENOM" id="CLU_159381_0_0_4"/>
<dbReference type="GO" id="GO:0005506">
    <property type="term" value="F:iron ion binding"/>
    <property type="evidence" value="ECO:0007669"/>
    <property type="project" value="TreeGrafter"/>
</dbReference>
<name>Q478L9_DECAR</name>
<dbReference type="Gene3D" id="2.30.30.140">
    <property type="match status" value="1"/>
</dbReference>
<dbReference type="eggNOG" id="COG0298">
    <property type="taxonomic scope" value="Bacteria"/>
</dbReference>
<dbReference type="OrthoDB" id="9806017at2"/>
<dbReference type="PROSITE" id="PS01097">
    <property type="entry name" value="HUPF_HYPC"/>
    <property type="match status" value="1"/>
</dbReference>
<dbReference type="EMBL" id="CP000089">
    <property type="protein sequence ID" value="AAZ48712.1"/>
    <property type="molecule type" value="Genomic_DNA"/>
</dbReference>
<gene>
    <name evidence="2" type="ordered locus">Daro_3985</name>
</gene>
<dbReference type="PANTHER" id="PTHR35177:SF1">
    <property type="entry name" value="HYDROGENASE MATURATION FACTOR HYPC"/>
    <property type="match status" value="1"/>
</dbReference>
<sequence length="100" mass="10826">MCLGIPVQVIECGEHFARCAGRNGEVRVDLSLVGQQLPGTWLLTFLEAAREVIDAERAAAINAALNALAAAHAGETDFSDFFADLDREPQLPDFLRTQLS</sequence>
<dbReference type="PRINTS" id="PR00445">
    <property type="entry name" value="HUPFHYPC"/>
</dbReference>
<proteinExistence type="inferred from homology"/>
<dbReference type="KEGG" id="dar:Daro_3985"/>
<dbReference type="STRING" id="159087.Daro_3985"/>
<evidence type="ECO:0000256" key="1">
    <source>
        <dbReference type="ARBA" id="ARBA00006018"/>
    </source>
</evidence>
<dbReference type="GO" id="GO:1902670">
    <property type="term" value="F:carbon dioxide binding"/>
    <property type="evidence" value="ECO:0007669"/>
    <property type="project" value="TreeGrafter"/>
</dbReference>
<dbReference type="InterPro" id="IPR019812">
    <property type="entry name" value="Hydgase_assmbl_chp_CS"/>
</dbReference>
<evidence type="ECO:0000313" key="2">
    <source>
        <dbReference type="EMBL" id="AAZ48712.1"/>
    </source>
</evidence>
<dbReference type="Pfam" id="PF01455">
    <property type="entry name" value="HupF_HypC"/>
    <property type="match status" value="1"/>
</dbReference>
<reference evidence="2" key="1">
    <citation type="submission" date="2005-08" db="EMBL/GenBank/DDBJ databases">
        <title>Complete sequence of Dechloromonas aromatica RCB.</title>
        <authorList>
            <person name="Salinero K.K."/>
            <person name="Copeland A."/>
            <person name="Lucas S."/>
            <person name="Lapidus A."/>
            <person name="Barry K."/>
            <person name="Detter J.C."/>
            <person name="Glavina T."/>
            <person name="Hammon N."/>
            <person name="Israni S."/>
            <person name="Pitluck S."/>
            <person name="Di Bartolo G."/>
            <person name="Trong S."/>
            <person name="Schmutz J."/>
            <person name="Larimer F."/>
            <person name="Land M."/>
            <person name="Ivanova N."/>
            <person name="Richardson P."/>
        </authorList>
    </citation>
    <scope>NUCLEOTIDE SEQUENCE</scope>
    <source>
        <strain evidence="2">RCB</strain>
    </source>
</reference>
<accession>Q478L9</accession>
<dbReference type="InterPro" id="IPR001109">
    <property type="entry name" value="Hydrogenase_HupF/HypC"/>
</dbReference>